<protein>
    <submittedName>
        <fullName evidence="2">ABC transporter permease subunit</fullName>
    </submittedName>
</protein>
<dbReference type="RefSeq" id="WP_228351811.1">
    <property type="nucleotide sequence ID" value="NZ_JACEGA010000001.1"/>
</dbReference>
<feature type="transmembrane region" description="Helical" evidence="1">
    <location>
        <begin position="68"/>
        <end position="93"/>
    </location>
</feature>
<proteinExistence type="predicted"/>
<feature type="transmembrane region" description="Helical" evidence="1">
    <location>
        <begin position="126"/>
        <end position="150"/>
    </location>
</feature>
<feature type="transmembrane region" description="Helical" evidence="1">
    <location>
        <begin position="191"/>
        <end position="208"/>
    </location>
</feature>
<reference evidence="2 3" key="1">
    <citation type="submission" date="2020-07" db="EMBL/GenBank/DDBJ databases">
        <title>Characterization and genome sequencing of isolate MD1, a novel member within the family Lachnospiraceae.</title>
        <authorList>
            <person name="Rettenmaier R."/>
            <person name="Di Bello L."/>
            <person name="Zinser C."/>
            <person name="Scheitz K."/>
            <person name="Liebl W."/>
            <person name="Zverlov V."/>
        </authorList>
    </citation>
    <scope>NUCLEOTIDE SEQUENCE [LARGE SCALE GENOMIC DNA]</scope>
    <source>
        <strain evidence="2 3">MD1</strain>
    </source>
</reference>
<organism evidence="2 3">
    <name type="scientific">Variimorphobacter saccharofermentans</name>
    <dbReference type="NCBI Taxonomy" id="2755051"/>
    <lineage>
        <taxon>Bacteria</taxon>
        <taxon>Bacillati</taxon>
        <taxon>Bacillota</taxon>
        <taxon>Clostridia</taxon>
        <taxon>Lachnospirales</taxon>
        <taxon>Lachnospiraceae</taxon>
        <taxon>Variimorphobacter</taxon>
    </lineage>
</organism>
<dbReference type="AlphaFoldDB" id="A0A839JXX6"/>
<evidence type="ECO:0000313" key="2">
    <source>
        <dbReference type="EMBL" id="MBB2182078.1"/>
    </source>
</evidence>
<keyword evidence="1" id="KW-1133">Transmembrane helix</keyword>
<gene>
    <name evidence="2" type="ORF">H0486_04220</name>
</gene>
<feature type="transmembrane region" description="Helical" evidence="1">
    <location>
        <begin position="162"/>
        <end position="184"/>
    </location>
</feature>
<name>A0A839JXX6_9FIRM</name>
<keyword evidence="1" id="KW-0472">Membrane</keyword>
<dbReference type="GO" id="GO:0005886">
    <property type="term" value="C:plasma membrane"/>
    <property type="evidence" value="ECO:0007669"/>
    <property type="project" value="UniProtKB-SubCell"/>
</dbReference>
<accession>A0A839JXX6</accession>
<dbReference type="EMBL" id="JACEGA010000001">
    <property type="protein sequence ID" value="MBB2182078.1"/>
    <property type="molecule type" value="Genomic_DNA"/>
</dbReference>
<feature type="transmembrane region" description="Helical" evidence="1">
    <location>
        <begin position="15"/>
        <end position="36"/>
    </location>
</feature>
<keyword evidence="1" id="KW-0812">Transmembrane</keyword>
<keyword evidence="3" id="KW-1185">Reference proteome</keyword>
<sequence>MLSKPLFKATLKQNYIVFLIILAVSMMYLPIIISMYDPASQDSLNEVLEMFPKELISAMGFTETGGTLLGFIATYFYGFLILLLPMIYTIIIANRSIASLVDKGSMAYLLSTPNARMKIAGTQATYLLVSTTLLIGIITVVGIIVCNINFPGELDVKGFVILNAGALLLYYAITGIGFFASCFFNDTKNSLAVGAGLPVAFLLFQMISDVGEATDFLRYFSLFTLYNPEKITSGEGFGLSFFVMGIIGILSYAVALFTFQRRDLPL</sequence>
<evidence type="ECO:0000256" key="1">
    <source>
        <dbReference type="SAM" id="Phobius"/>
    </source>
</evidence>
<feature type="transmembrane region" description="Helical" evidence="1">
    <location>
        <begin position="237"/>
        <end position="259"/>
    </location>
</feature>
<evidence type="ECO:0000313" key="3">
    <source>
        <dbReference type="Proteomes" id="UP000574276"/>
    </source>
</evidence>
<dbReference type="Proteomes" id="UP000574276">
    <property type="component" value="Unassembled WGS sequence"/>
</dbReference>
<comment type="caution">
    <text evidence="2">The sequence shown here is derived from an EMBL/GenBank/DDBJ whole genome shotgun (WGS) entry which is preliminary data.</text>
</comment>
<dbReference type="Pfam" id="PF12679">
    <property type="entry name" value="ABC2_membrane_2"/>
    <property type="match status" value="1"/>
</dbReference>
<dbReference type="GO" id="GO:0140359">
    <property type="term" value="F:ABC-type transporter activity"/>
    <property type="evidence" value="ECO:0007669"/>
    <property type="project" value="InterPro"/>
</dbReference>